<gene>
    <name evidence="4" type="ORF">Pfra01_001577900</name>
</gene>
<comment type="caution">
    <text evidence="4">The sequence shown here is derived from an EMBL/GenBank/DDBJ whole genome shotgun (WGS) entry which is preliminary data.</text>
</comment>
<name>A0A9W6XSW9_9STRA</name>
<keyword evidence="2" id="KW-0067">ATP-binding</keyword>
<keyword evidence="1" id="KW-0547">Nucleotide-binding</keyword>
<accession>A0A9W6XSW9</accession>
<dbReference type="InterPro" id="IPR011009">
    <property type="entry name" value="Kinase-like_dom_sf"/>
</dbReference>
<dbReference type="AlphaFoldDB" id="A0A9W6XSW9"/>
<feature type="domain" description="Protein kinase" evidence="3">
    <location>
        <begin position="212"/>
        <end position="473"/>
    </location>
</feature>
<keyword evidence="5" id="KW-1185">Reference proteome</keyword>
<dbReference type="PANTHER" id="PTHR24418">
    <property type="entry name" value="TYROSINE-PROTEIN KINASE"/>
    <property type="match status" value="1"/>
</dbReference>
<dbReference type="OrthoDB" id="119646at2759"/>
<dbReference type="Proteomes" id="UP001165121">
    <property type="component" value="Unassembled WGS sequence"/>
</dbReference>
<dbReference type="GO" id="GO:0004672">
    <property type="term" value="F:protein kinase activity"/>
    <property type="evidence" value="ECO:0007669"/>
    <property type="project" value="InterPro"/>
</dbReference>
<dbReference type="EMBL" id="BSXT01001731">
    <property type="protein sequence ID" value="GMF44799.1"/>
    <property type="molecule type" value="Genomic_DNA"/>
</dbReference>
<dbReference type="Pfam" id="PF07714">
    <property type="entry name" value="PK_Tyr_Ser-Thr"/>
    <property type="match status" value="1"/>
</dbReference>
<dbReference type="InterPro" id="IPR000719">
    <property type="entry name" value="Prot_kinase_dom"/>
</dbReference>
<dbReference type="GO" id="GO:0005524">
    <property type="term" value="F:ATP binding"/>
    <property type="evidence" value="ECO:0007669"/>
    <property type="project" value="UniProtKB-KW"/>
</dbReference>
<dbReference type="PROSITE" id="PS50011">
    <property type="entry name" value="PROTEIN_KINASE_DOM"/>
    <property type="match status" value="1"/>
</dbReference>
<evidence type="ECO:0000256" key="2">
    <source>
        <dbReference type="ARBA" id="ARBA00022840"/>
    </source>
</evidence>
<protein>
    <submittedName>
        <fullName evidence="4">Unnamed protein product</fullName>
    </submittedName>
</protein>
<reference evidence="4" key="1">
    <citation type="submission" date="2023-04" db="EMBL/GenBank/DDBJ databases">
        <title>Phytophthora fragariaefolia NBRC 109709.</title>
        <authorList>
            <person name="Ichikawa N."/>
            <person name="Sato H."/>
            <person name="Tonouchi N."/>
        </authorList>
    </citation>
    <scope>NUCLEOTIDE SEQUENCE</scope>
    <source>
        <strain evidence="4">NBRC 109709</strain>
    </source>
</reference>
<evidence type="ECO:0000313" key="5">
    <source>
        <dbReference type="Proteomes" id="UP001165121"/>
    </source>
</evidence>
<dbReference type="SUPFAM" id="SSF56112">
    <property type="entry name" value="Protein kinase-like (PK-like)"/>
    <property type="match status" value="1"/>
</dbReference>
<evidence type="ECO:0000259" key="3">
    <source>
        <dbReference type="PROSITE" id="PS50011"/>
    </source>
</evidence>
<dbReference type="Gene3D" id="1.10.510.10">
    <property type="entry name" value="Transferase(Phosphotransferase) domain 1"/>
    <property type="match status" value="1"/>
</dbReference>
<organism evidence="4 5">
    <name type="scientific">Phytophthora fragariaefolia</name>
    <dbReference type="NCBI Taxonomy" id="1490495"/>
    <lineage>
        <taxon>Eukaryota</taxon>
        <taxon>Sar</taxon>
        <taxon>Stramenopiles</taxon>
        <taxon>Oomycota</taxon>
        <taxon>Peronosporomycetes</taxon>
        <taxon>Peronosporales</taxon>
        <taxon>Peronosporaceae</taxon>
        <taxon>Phytophthora</taxon>
    </lineage>
</organism>
<evidence type="ECO:0000313" key="4">
    <source>
        <dbReference type="EMBL" id="GMF44799.1"/>
    </source>
</evidence>
<sequence>MATPSFPIVGLQDSPPSTRTLSQLEGRCRRRMPELQSMCSRVRERLQFLHDRVAPLDPEDPVKLKYIAVVVAFVKLLRVKPLLQRLSSSETLVTILRELQLKLSDIAEVFGVADTPEMTEWIDHWEDDRALQFSVLNDLVPESEATMLQSEFRGDGELQRTLMAIDSSLSWTNQAPEMWELKRKTRDRVAGDLNIQGLRVFPWFIPIDDVEFEREPIGDTGTFGVARRGTWTHNGERTDVVVKELYIESSQDPQHLFLRQLEMWKSLDHERILKLHGGSHVSSPPFYVCENAHHGNLVDFLRDDRHGVMFWRLFQQVAEALQFLQSKNIVHGALRCTNILIGANFTAKISDFSFSSVRTLSAGLSKESSDASEKTVRWKPQEVLRSTGGEAPLFASDIYSLAMSMIEAKAEAPFPDYLDDDMAKEHILAGGSHPRPDDVFSDEEWAFVSRLCHPNHAERPTIEQVLEEIHVFAQEE</sequence>
<evidence type="ECO:0000256" key="1">
    <source>
        <dbReference type="ARBA" id="ARBA00022741"/>
    </source>
</evidence>
<dbReference type="InterPro" id="IPR001245">
    <property type="entry name" value="Ser-Thr/Tyr_kinase_cat_dom"/>
</dbReference>
<dbReference type="InterPro" id="IPR050198">
    <property type="entry name" value="Non-receptor_tyrosine_kinases"/>
</dbReference>
<proteinExistence type="predicted"/>